<gene>
    <name evidence="1" type="ORF">CC86DRAFT_366045</name>
</gene>
<name>A0A6A7AFW8_9PLEO</name>
<dbReference type="AlphaFoldDB" id="A0A6A7AFW8"/>
<protein>
    <submittedName>
        <fullName evidence="1">Uncharacterized protein</fullName>
    </submittedName>
</protein>
<reference evidence="1" key="1">
    <citation type="journal article" date="2020" name="Stud. Mycol.">
        <title>101 Dothideomycetes genomes: a test case for predicting lifestyles and emergence of pathogens.</title>
        <authorList>
            <person name="Haridas S."/>
            <person name="Albert R."/>
            <person name="Binder M."/>
            <person name="Bloem J."/>
            <person name="Labutti K."/>
            <person name="Salamov A."/>
            <person name="Andreopoulos B."/>
            <person name="Baker S."/>
            <person name="Barry K."/>
            <person name="Bills G."/>
            <person name="Bluhm B."/>
            <person name="Cannon C."/>
            <person name="Castanera R."/>
            <person name="Culley D."/>
            <person name="Daum C."/>
            <person name="Ezra D."/>
            <person name="Gonzalez J."/>
            <person name="Henrissat B."/>
            <person name="Kuo A."/>
            <person name="Liang C."/>
            <person name="Lipzen A."/>
            <person name="Lutzoni F."/>
            <person name="Magnuson J."/>
            <person name="Mondo S."/>
            <person name="Nolan M."/>
            <person name="Ohm R."/>
            <person name="Pangilinan J."/>
            <person name="Park H.-J."/>
            <person name="Ramirez L."/>
            <person name="Alfaro M."/>
            <person name="Sun H."/>
            <person name="Tritt A."/>
            <person name="Yoshinaga Y."/>
            <person name="Zwiers L.-H."/>
            <person name="Turgeon B."/>
            <person name="Goodwin S."/>
            <person name="Spatafora J."/>
            <person name="Crous P."/>
            <person name="Grigoriev I."/>
        </authorList>
    </citation>
    <scope>NUCLEOTIDE SEQUENCE</scope>
    <source>
        <strain evidence="1">CBS 113818</strain>
    </source>
</reference>
<evidence type="ECO:0000313" key="2">
    <source>
        <dbReference type="Proteomes" id="UP000799424"/>
    </source>
</evidence>
<accession>A0A6A7AFW8</accession>
<proteinExistence type="predicted"/>
<keyword evidence="2" id="KW-1185">Reference proteome</keyword>
<dbReference type="Proteomes" id="UP000799424">
    <property type="component" value="Unassembled WGS sequence"/>
</dbReference>
<evidence type="ECO:0000313" key="1">
    <source>
        <dbReference type="EMBL" id="KAF2832162.1"/>
    </source>
</evidence>
<organism evidence="1 2">
    <name type="scientific">Ophiobolus disseminans</name>
    <dbReference type="NCBI Taxonomy" id="1469910"/>
    <lineage>
        <taxon>Eukaryota</taxon>
        <taxon>Fungi</taxon>
        <taxon>Dikarya</taxon>
        <taxon>Ascomycota</taxon>
        <taxon>Pezizomycotina</taxon>
        <taxon>Dothideomycetes</taxon>
        <taxon>Pleosporomycetidae</taxon>
        <taxon>Pleosporales</taxon>
        <taxon>Pleosporineae</taxon>
        <taxon>Phaeosphaeriaceae</taxon>
        <taxon>Ophiobolus</taxon>
    </lineage>
</organism>
<dbReference type="EMBL" id="MU006217">
    <property type="protein sequence ID" value="KAF2832162.1"/>
    <property type="molecule type" value="Genomic_DNA"/>
</dbReference>
<sequence>MASLVFAVGVAIFIAVEKTIEHKKEKRSLREQEALERGLVEELSPSDDTTSRLNDEDLGVYHKEHLPSYHMKDRHSAFYSDRRSW</sequence>